<sequence length="623" mass="69759">MSIVPNKRSSCIPVFVLAALVISGCASSPESPTPRDEPSEQVEPTTAPSVRTGYDWVNQAAQSTRIHETHEYLVNAAAAFLDADQISHAGAVLTQVDVRQLRPTHAALYRLQQARFHDAMGRWQQVLDLTTDLERQFSQRHYRAQTLQLRYQAYSGLKDSLSAGVTLIQLQRYDTDLEDIHIWRYLSQVTLAEIEAYRGTSDEITRGWLQLALRLHQAARQSSAPAQALASWQRSYPRHPAADLVTAMQQRIEFAAAPQNIAVLLPLSGQFAAQGHAVRNGVLAAYGGELRANLHFFDTATASMDDIYASLQEHNIELVIGPLDRDALEHFANYPAGQWHQLWLNQAENVSEEAQQRSAFFALDLASEVDAALSFLASKGHRNVLLLGPDTARGRQMSQAFTQAWVQQFGPDSARTGFYSSSSDMTDIIRDSLKVSTSQGRIDALERSLQQRLQNEELHHEFRSRQDIDAIYLLGDAQQARLLRPFIDVNLSAFGNRIPMYANSAVHQEQTSRGENDLEGIYFSDAPWVIHTQRDADLKQTLAQAMTPWTLSQQRLVAMGYDAMQLAQRLPLLLELPGYRHPGLTGQLRISNGSVVRELDWATFEGHTLKVEHAAYVDTGRRD</sequence>
<name>A0A552X637_9GAMM</name>
<dbReference type="PANTHER" id="PTHR38038">
    <property type="entry name" value="PENICILLIN-BINDING PROTEIN ACTIVATOR LPOA"/>
    <property type="match status" value="1"/>
</dbReference>
<accession>A0A552X637</accession>
<dbReference type="PANTHER" id="PTHR38038:SF1">
    <property type="entry name" value="PENICILLIN-BINDING PROTEIN ACTIVATOR LPOA"/>
    <property type="match status" value="1"/>
</dbReference>
<dbReference type="GO" id="GO:0030234">
    <property type="term" value="F:enzyme regulator activity"/>
    <property type="evidence" value="ECO:0007669"/>
    <property type="project" value="TreeGrafter"/>
</dbReference>
<evidence type="ECO:0000256" key="1">
    <source>
        <dbReference type="ARBA" id="ARBA00023136"/>
    </source>
</evidence>
<dbReference type="Gene3D" id="1.25.40.650">
    <property type="match status" value="1"/>
</dbReference>
<dbReference type="CDD" id="cd06339">
    <property type="entry name" value="PBP1_YraM_LppC_lipoprotein-like"/>
    <property type="match status" value="1"/>
</dbReference>
<dbReference type="Proteomes" id="UP000320359">
    <property type="component" value="Unassembled WGS sequence"/>
</dbReference>
<keyword evidence="5" id="KW-1185">Reference proteome</keyword>
<dbReference type="EMBL" id="VJWL01000001">
    <property type="protein sequence ID" value="TRW50419.1"/>
    <property type="molecule type" value="Genomic_DNA"/>
</dbReference>
<evidence type="ECO:0000313" key="4">
    <source>
        <dbReference type="EMBL" id="TRW50419.1"/>
    </source>
</evidence>
<keyword evidence="1" id="KW-0472">Membrane</keyword>
<keyword evidence="3" id="KW-0732">Signal</keyword>
<dbReference type="Gene3D" id="3.40.50.2300">
    <property type="match status" value="2"/>
</dbReference>
<dbReference type="AlphaFoldDB" id="A0A552X637"/>
<feature type="chain" id="PRO_5022108569" description="Penicillin-binding protein activator" evidence="3">
    <location>
        <begin position="29"/>
        <end position="623"/>
    </location>
</feature>
<dbReference type="GO" id="GO:0031241">
    <property type="term" value="C:periplasmic side of cell outer membrane"/>
    <property type="evidence" value="ECO:0007669"/>
    <property type="project" value="TreeGrafter"/>
</dbReference>
<evidence type="ECO:0000256" key="2">
    <source>
        <dbReference type="SAM" id="MobiDB-lite"/>
    </source>
</evidence>
<feature type="signal peptide" evidence="3">
    <location>
        <begin position="1"/>
        <end position="28"/>
    </location>
</feature>
<dbReference type="OrthoDB" id="6708821at2"/>
<reference evidence="4 5" key="1">
    <citation type="submission" date="2019-07" db="EMBL/GenBank/DDBJ databases">
        <authorList>
            <person name="Yang M."/>
            <person name="Zhao D."/>
            <person name="Xiang H."/>
        </authorList>
    </citation>
    <scope>NUCLEOTIDE SEQUENCE [LARGE SCALE GENOMIC DNA]</scope>
    <source>
        <strain evidence="4 5">IM1326</strain>
    </source>
</reference>
<evidence type="ECO:0000313" key="5">
    <source>
        <dbReference type="Proteomes" id="UP000320359"/>
    </source>
</evidence>
<dbReference type="Pfam" id="PF04348">
    <property type="entry name" value="LppC"/>
    <property type="match status" value="1"/>
</dbReference>
<dbReference type="InterPro" id="IPR007443">
    <property type="entry name" value="LpoA"/>
</dbReference>
<evidence type="ECO:0000256" key="3">
    <source>
        <dbReference type="SAM" id="SignalP"/>
    </source>
</evidence>
<organism evidence="4 5">
    <name type="scientific">Aliidiomarina halalkaliphila</name>
    <dbReference type="NCBI Taxonomy" id="2593535"/>
    <lineage>
        <taxon>Bacteria</taxon>
        <taxon>Pseudomonadati</taxon>
        <taxon>Pseudomonadota</taxon>
        <taxon>Gammaproteobacteria</taxon>
        <taxon>Alteromonadales</taxon>
        <taxon>Idiomarinaceae</taxon>
        <taxon>Aliidiomarina</taxon>
    </lineage>
</organism>
<comment type="caution">
    <text evidence="4">The sequence shown here is derived from an EMBL/GenBank/DDBJ whole genome shotgun (WGS) entry which is preliminary data.</text>
</comment>
<dbReference type="InterPro" id="IPR028082">
    <property type="entry name" value="Peripla_BP_I"/>
</dbReference>
<gene>
    <name evidence="4" type="ORF">FM042_06225</name>
</gene>
<evidence type="ECO:0008006" key="6">
    <source>
        <dbReference type="Google" id="ProtNLM"/>
    </source>
</evidence>
<dbReference type="GO" id="GO:0009252">
    <property type="term" value="P:peptidoglycan biosynthetic process"/>
    <property type="evidence" value="ECO:0007669"/>
    <property type="project" value="TreeGrafter"/>
</dbReference>
<dbReference type="PROSITE" id="PS51257">
    <property type="entry name" value="PROKAR_LIPOPROTEIN"/>
    <property type="match status" value="1"/>
</dbReference>
<dbReference type="SUPFAM" id="SSF53822">
    <property type="entry name" value="Periplasmic binding protein-like I"/>
    <property type="match status" value="1"/>
</dbReference>
<feature type="region of interest" description="Disordered" evidence="2">
    <location>
        <begin position="27"/>
        <end position="50"/>
    </location>
</feature>
<protein>
    <recommendedName>
        <fullName evidence="6">Penicillin-binding protein activator</fullName>
    </recommendedName>
</protein>
<dbReference type="RefSeq" id="WP_143235395.1">
    <property type="nucleotide sequence ID" value="NZ_VJWL01000001.1"/>
</dbReference>
<proteinExistence type="predicted"/>